<reference evidence="2 3" key="1">
    <citation type="submission" date="2016-04" db="EMBL/GenBank/DDBJ databases">
        <authorList>
            <person name="Chen L."/>
            <person name="Zhuang W."/>
            <person name="Wang G."/>
        </authorList>
    </citation>
    <scope>NUCLEOTIDE SEQUENCE [LARGE SCALE GENOMIC DNA]</scope>
    <source>
        <strain evidence="3">GR20</strain>
    </source>
</reference>
<evidence type="ECO:0008006" key="4">
    <source>
        <dbReference type="Google" id="ProtNLM"/>
    </source>
</evidence>
<dbReference type="Proteomes" id="UP000192277">
    <property type="component" value="Unassembled WGS sequence"/>
</dbReference>
<feature type="signal peptide" evidence="1">
    <location>
        <begin position="1"/>
        <end position="19"/>
    </location>
</feature>
<dbReference type="InterPro" id="IPR021314">
    <property type="entry name" value="DUF2911"/>
</dbReference>
<keyword evidence="3" id="KW-1185">Reference proteome</keyword>
<keyword evidence="1" id="KW-0732">Signal</keyword>
<name>A0ABX3NN84_9BACT</name>
<organism evidence="2 3">
    <name type="scientific">Niastella koreensis</name>
    <dbReference type="NCBI Taxonomy" id="354356"/>
    <lineage>
        <taxon>Bacteria</taxon>
        <taxon>Pseudomonadati</taxon>
        <taxon>Bacteroidota</taxon>
        <taxon>Chitinophagia</taxon>
        <taxon>Chitinophagales</taxon>
        <taxon>Chitinophagaceae</taxon>
        <taxon>Niastella</taxon>
    </lineage>
</organism>
<sequence length="170" mass="18632">MKKLLLLSAIALVAIGVRAQQGDKSQRPSPPAKVSETTSKGVTISIDYSQPAVKGRTIGNDIAPYGKVWRTGANEATVFEVNKDVKVEGKALPAGKYGLYSIPGKDEWVIIFNKTWKQWGTNYTEADDALRVKVKPGKAPSFTERMTFTVDKSGKVSLLWGNDEVDFKVQ</sequence>
<accession>A0ABX3NN84</accession>
<comment type="caution">
    <text evidence="2">The sequence shown here is derived from an EMBL/GenBank/DDBJ whole genome shotgun (WGS) entry which is preliminary data.</text>
</comment>
<evidence type="ECO:0000256" key="1">
    <source>
        <dbReference type="SAM" id="SignalP"/>
    </source>
</evidence>
<evidence type="ECO:0000313" key="2">
    <source>
        <dbReference type="EMBL" id="OQP39000.1"/>
    </source>
</evidence>
<evidence type="ECO:0000313" key="3">
    <source>
        <dbReference type="Proteomes" id="UP000192277"/>
    </source>
</evidence>
<gene>
    <name evidence="2" type="ORF">A4D02_16810</name>
</gene>
<dbReference type="RefSeq" id="WP_014217244.1">
    <property type="nucleotide sequence ID" value="NZ_LWBO01000084.1"/>
</dbReference>
<dbReference type="EMBL" id="LWBO01000084">
    <property type="protein sequence ID" value="OQP39000.1"/>
    <property type="molecule type" value="Genomic_DNA"/>
</dbReference>
<protein>
    <recommendedName>
        <fullName evidence="4">DUF2911 domain-containing protein</fullName>
    </recommendedName>
</protein>
<feature type="chain" id="PRO_5046994398" description="DUF2911 domain-containing protein" evidence="1">
    <location>
        <begin position="20"/>
        <end position="170"/>
    </location>
</feature>
<proteinExistence type="predicted"/>
<dbReference type="Pfam" id="PF11138">
    <property type="entry name" value="DUF2911"/>
    <property type="match status" value="1"/>
</dbReference>